<evidence type="ECO:0000313" key="17">
    <source>
        <dbReference type="EMBL" id="CAD7696081.1"/>
    </source>
</evidence>
<evidence type="ECO:0000256" key="3">
    <source>
        <dbReference type="ARBA" id="ARBA00008915"/>
    </source>
</evidence>
<protein>
    <recommendedName>
        <fullName evidence="4">NADH dehydrogenase [ubiquinone] 1 beta subcomplex subunit 11, mitochondrial</fullName>
    </recommendedName>
    <alternativeName>
        <fullName evidence="15">Complex I-ESSS</fullName>
    </alternativeName>
    <alternativeName>
        <fullName evidence="14">NADH-ubiquinone oxidoreductase ESSS subunit</fullName>
    </alternativeName>
</protein>
<evidence type="ECO:0000256" key="15">
    <source>
        <dbReference type="ARBA" id="ARBA00031387"/>
    </source>
</evidence>
<sequence length="113" mass="12692">MSLLRRLSLKALRSGQTRGGGFPGGFWADGQQTGRNGVLFGETPPPPGQQRKWESWEATWYLTFGIATVMLAVGLNAAPDSRLETWARKQAEKELEQELGKEIVRKPEWHKTI</sequence>
<accession>A0A8S1IP37</accession>
<keyword evidence="8" id="KW-0999">Mitochondrion inner membrane</keyword>
<evidence type="ECO:0000256" key="9">
    <source>
        <dbReference type="ARBA" id="ARBA00022946"/>
    </source>
</evidence>
<keyword evidence="18" id="KW-1185">Reference proteome</keyword>
<keyword evidence="10" id="KW-0249">Electron transport</keyword>
<dbReference type="PANTHER" id="PTHR40637">
    <property type="entry name" value="ESSS SUBUNIT OF NADH:UBIQUINONE OXIDOREDUCTASE (COMPLEX I) PROTEIN"/>
    <property type="match status" value="1"/>
</dbReference>
<evidence type="ECO:0000256" key="11">
    <source>
        <dbReference type="ARBA" id="ARBA00022989"/>
    </source>
</evidence>
<evidence type="ECO:0000256" key="10">
    <source>
        <dbReference type="ARBA" id="ARBA00022982"/>
    </source>
</evidence>
<evidence type="ECO:0000256" key="6">
    <source>
        <dbReference type="ARBA" id="ARBA00022660"/>
    </source>
</evidence>
<keyword evidence="6" id="KW-0679">Respiratory chain</keyword>
<evidence type="ECO:0000256" key="1">
    <source>
        <dbReference type="ARBA" id="ARBA00003195"/>
    </source>
</evidence>
<dbReference type="PANTHER" id="PTHR40637:SF1">
    <property type="entry name" value="ESSS SUBUNIT OF NADH:UBIQUINONE OXIDOREDUCTASE (COMPLEX I) PROTEIN"/>
    <property type="match status" value="1"/>
</dbReference>
<evidence type="ECO:0000256" key="8">
    <source>
        <dbReference type="ARBA" id="ARBA00022792"/>
    </source>
</evidence>
<reference evidence="17" key="1">
    <citation type="submission" date="2020-12" db="EMBL/GenBank/DDBJ databases">
        <authorList>
            <person name="Iha C."/>
        </authorList>
    </citation>
    <scope>NUCLEOTIDE SEQUENCE</scope>
</reference>
<gene>
    <name evidence="17" type="ORF">OSTQU699_LOCUS1442</name>
</gene>
<organism evidence="17 18">
    <name type="scientific">Ostreobium quekettii</name>
    <dbReference type="NCBI Taxonomy" id="121088"/>
    <lineage>
        <taxon>Eukaryota</taxon>
        <taxon>Viridiplantae</taxon>
        <taxon>Chlorophyta</taxon>
        <taxon>core chlorophytes</taxon>
        <taxon>Ulvophyceae</taxon>
        <taxon>TCBD clade</taxon>
        <taxon>Bryopsidales</taxon>
        <taxon>Ostreobineae</taxon>
        <taxon>Ostreobiaceae</taxon>
        <taxon>Ostreobium</taxon>
    </lineage>
</organism>
<evidence type="ECO:0000256" key="5">
    <source>
        <dbReference type="ARBA" id="ARBA00022448"/>
    </source>
</evidence>
<evidence type="ECO:0000256" key="12">
    <source>
        <dbReference type="ARBA" id="ARBA00023128"/>
    </source>
</evidence>
<keyword evidence="11" id="KW-1133">Transmembrane helix</keyword>
<keyword evidence="7" id="KW-0812">Transmembrane</keyword>
<evidence type="ECO:0000256" key="14">
    <source>
        <dbReference type="ARBA" id="ARBA00030753"/>
    </source>
</evidence>
<dbReference type="AlphaFoldDB" id="A0A8S1IP37"/>
<dbReference type="EMBL" id="CAJHUC010000430">
    <property type="protein sequence ID" value="CAD7696081.1"/>
    <property type="molecule type" value="Genomic_DNA"/>
</dbReference>
<name>A0A8S1IP37_9CHLO</name>
<comment type="caution">
    <text evidence="17">The sequence shown here is derived from an EMBL/GenBank/DDBJ whole genome shotgun (WGS) entry which is preliminary data.</text>
</comment>
<dbReference type="InterPro" id="IPR019329">
    <property type="entry name" value="NADH_UbQ_OxRdtase_ESSS_su"/>
</dbReference>
<evidence type="ECO:0000256" key="2">
    <source>
        <dbReference type="ARBA" id="ARBA00004434"/>
    </source>
</evidence>
<dbReference type="OrthoDB" id="2147978at2759"/>
<dbReference type="Pfam" id="PF10183">
    <property type="entry name" value="ESSS"/>
    <property type="match status" value="1"/>
</dbReference>
<keyword evidence="13" id="KW-0472">Membrane</keyword>
<evidence type="ECO:0000313" key="18">
    <source>
        <dbReference type="Proteomes" id="UP000708148"/>
    </source>
</evidence>
<comment type="subunit">
    <text evidence="16">Complex I is composed of 45 different subunits. Interacts with BCAP31.</text>
</comment>
<dbReference type="GO" id="GO:0005743">
    <property type="term" value="C:mitochondrial inner membrane"/>
    <property type="evidence" value="ECO:0007669"/>
    <property type="project" value="UniProtKB-SubCell"/>
</dbReference>
<comment type="similarity">
    <text evidence="3">Belongs to the complex I NDUFB11 subunit family.</text>
</comment>
<keyword evidence="5" id="KW-0813">Transport</keyword>
<evidence type="ECO:0000256" key="7">
    <source>
        <dbReference type="ARBA" id="ARBA00022692"/>
    </source>
</evidence>
<comment type="function">
    <text evidence="1">Accessory subunit of the mitochondrial membrane respiratory chain NADH dehydrogenase (Complex I), that is believed not to be involved in catalysis. Complex I functions in the transfer of electrons from NADH to the respiratory chain. The immediate electron acceptor for the enzyme is believed to be ubiquinone.</text>
</comment>
<proteinExistence type="inferred from homology"/>
<keyword evidence="12" id="KW-0496">Mitochondrion</keyword>
<evidence type="ECO:0000256" key="16">
    <source>
        <dbReference type="ARBA" id="ARBA00046528"/>
    </source>
</evidence>
<evidence type="ECO:0000256" key="4">
    <source>
        <dbReference type="ARBA" id="ARBA00018632"/>
    </source>
</evidence>
<dbReference type="Proteomes" id="UP000708148">
    <property type="component" value="Unassembled WGS sequence"/>
</dbReference>
<evidence type="ECO:0000256" key="13">
    <source>
        <dbReference type="ARBA" id="ARBA00023136"/>
    </source>
</evidence>
<keyword evidence="9" id="KW-0809">Transit peptide</keyword>
<comment type="subcellular location">
    <subcellularLocation>
        <location evidence="2">Mitochondrion inner membrane</location>
        <topology evidence="2">Single-pass membrane protein</topology>
    </subcellularLocation>
</comment>